<dbReference type="Pfam" id="PF00122">
    <property type="entry name" value="E1-E2_ATPase"/>
    <property type="match status" value="1"/>
</dbReference>
<evidence type="ECO:0000259" key="8">
    <source>
        <dbReference type="SMART" id="SM00831"/>
    </source>
</evidence>
<evidence type="ECO:0000256" key="4">
    <source>
        <dbReference type="ARBA" id="ARBA00022840"/>
    </source>
</evidence>
<dbReference type="Pfam" id="PF00689">
    <property type="entry name" value="Cation_ATPase_C"/>
    <property type="match status" value="1"/>
</dbReference>
<evidence type="ECO:0000313" key="10">
    <source>
        <dbReference type="Proteomes" id="UP000479043"/>
    </source>
</evidence>
<keyword evidence="6" id="KW-1133">Transmembrane helix</keyword>
<feature type="domain" description="Cation-transporting P-type ATPase N-terminal" evidence="8">
    <location>
        <begin position="99"/>
        <end position="173"/>
    </location>
</feature>
<dbReference type="InterPro" id="IPR023298">
    <property type="entry name" value="ATPase_P-typ_TM_dom_sf"/>
</dbReference>
<dbReference type="SUPFAM" id="SSF81660">
    <property type="entry name" value="Metal cation-transporting ATPase, ATP-binding domain N"/>
    <property type="match status" value="1"/>
</dbReference>
<evidence type="ECO:0000256" key="2">
    <source>
        <dbReference type="ARBA" id="ARBA00022692"/>
    </source>
</evidence>
<dbReference type="SFLD" id="SFLDF00027">
    <property type="entry name" value="p-type_atpase"/>
    <property type="match status" value="1"/>
</dbReference>
<dbReference type="GO" id="GO:0016020">
    <property type="term" value="C:membrane"/>
    <property type="evidence" value="ECO:0007669"/>
    <property type="project" value="UniProtKB-SubCell"/>
</dbReference>
<dbReference type="PROSITE" id="PS00154">
    <property type="entry name" value="ATPASE_E1_E2"/>
    <property type="match status" value="1"/>
</dbReference>
<dbReference type="NCBIfam" id="TIGR01494">
    <property type="entry name" value="ATPase_P-type"/>
    <property type="match status" value="2"/>
</dbReference>
<dbReference type="SUPFAM" id="SSF56784">
    <property type="entry name" value="HAD-like"/>
    <property type="match status" value="1"/>
</dbReference>
<proteinExistence type="predicted"/>
<dbReference type="Pfam" id="PF00690">
    <property type="entry name" value="Cation_ATPase_N"/>
    <property type="match status" value="1"/>
</dbReference>
<keyword evidence="7" id="KW-0472">Membrane</keyword>
<dbReference type="EMBL" id="WWEN01000003">
    <property type="protein sequence ID" value="MYM55194.1"/>
    <property type="molecule type" value="Genomic_DNA"/>
</dbReference>
<evidence type="ECO:0000313" key="9">
    <source>
        <dbReference type="EMBL" id="MYM55194.1"/>
    </source>
</evidence>
<dbReference type="RefSeq" id="WP_160972899.1">
    <property type="nucleotide sequence ID" value="NZ_WWEN01000003.1"/>
</dbReference>
<dbReference type="AlphaFoldDB" id="A0A6L8LGR7"/>
<dbReference type="GO" id="GO:0016887">
    <property type="term" value="F:ATP hydrolysis activity"/>
    <property type="evidence" value="ECO:0007669"/>
    <property type="project" value="InterPro"/>
</dbReference>
<name>A0A6L8LGR7_9RHOB</name>
<comment type="caution">
    <text evidence="9">The sequence shown here is derived from an EMBL/GenBank/DDBJ whole genome shotgun (WGS) entry which is preliminary data.</text>
</comment>
<keyword evidence="10" id="KW-1185">Reference proteome</keyword>
<keyword evidence="3" id="KW-0547">Nucleotide-binding</keyword>
<keyword evidence="5" id="KW-1278">Translocase</keyword>
<keyword evidence="4" id="KW-0067">ATP-binding</keyword>
<dbReference type="InterPro" id="IPR036412">
    <property type="entry name" value="HAD-like_sf"/>
</dbReference>
<dbReference type="SFLD" id="SFLDG00002">
    <property type="entry name" value="C1.7:_P-type_atpase_like"/>
    <property type="match status" value="1"/>
</dbReference>
<dbReference type="PANTHER" id="PTHR42861">
    <property type="entry name" value="CALCIUM-TRANSPORTING ATPASE"/>
    <property type="match status" value="1"/>
</dbReference>
<dbReference type="PRINTS" id="PR00120">
    <property type="entry name" value="HATPASE"/>
</dbReference>
<evidence type="ECO:0000256" key="1">
    <source>
        <dbReference type="ARBA" id="ARBA00004141"/>
    </source>
</evidence>
<dbReference type="Gene3D" id="3.40.50.1000">
    <property type="entry name" value="HAD superfamily/HAD-like"/>
    <property type="match status" value="1"/>
</dbReference>
<sequence length="971" mass="100969">MPKVTLAHRSASGRVRLRCPALRGRAQHQAAVIAELRAHPGVASVDLRDGTGSIVIQASSAAETGTLIDLVQAAYVNPHAARPQTEAIPTAPGTGSATAWHSLPAETVAQRLGADPQTGLGAAEARARLARDGANMLPQHRRPSQFSILAEQFQSLPVAMLAGSAAVSMVTGGVADAAATLVVVAINGVFGYVTEGQAEATMHALIDSSSDKVTVLRDGRETDLRAADIVRGDIVLARPGTVVAADARVLSAERLKVDESALTGETEPVRKLPDLVVGEDTPIGDRPTMLHAGTLITEGRGRALVVETGADTAAARIALLSQTASRPRAPVETELDALGAQLAKLSLAACGLFFGIGWMRGIGLAAILKDALALAVAAVPEGLPVVATTTMSIGLKRMARQGVLVRRIDTVESLGALQVLCLDKTGTLTQNRLRVSDVMTGLDPDAPGSGAARAMLFQVAALNNDALPGPDGAQGSSGTERAALDAALAEGLDVAALRRDRPRTRLIERTPDRPYMVTVHDGPGPKTLVKGAPETVLGFCSHIWLDDGPVALTPAHRAQIIAANDLLAARPARVLGFACRKAGLRKDEPMGLTWLGLMAMSDPLRPGAKDFIAAMHRAGIDTVMITGDQAATAGAIAHELNLSNGGPLRIVDAPELSRMEPALLGGVARNAHVFTRVSAPQKLAIVKALQSSGAVVGMTGDGVNDGPALKAANVGIAMGASGTDLARDVANVVIRDDELTTLIEAVSQGRAVYRNIRRALEFLVTTNLSEIAVGIAEAIHGPGELETPMELLWINLVSDVLPGLGLALADPDPDAMERPPRDPGEPVIPPHDFRRMATDSTMIAASSLAAHFAGLARHGPGPQTRSMTFLSLSLGQLLYALTCQRGDIRKLRPDHLLENKVLDAALLTSAGTAVLPFFVPPLRRLLGIAPISPVSAAISLAAAAAPAAAVLARRGVQIEFETLEGKPCETS</sequence>
<evidence type="ECO:0000256" key="5">
    <source>
        <dbReference type="ARBA" id="ARBA00022967"/>
    </source>
</evidence>
<dbReference type="PRINTS" id="PR00119">
    <property type="entry name" value="CATATPASE"/>
</dbReference>
<evidence type="ECO:0000256" key="3">
    <source>
        <dbReference type="ARBA" id="ARBA00022741"/>
    </source>
</evidence>
<dbReference type="SMART" id="SM00831">
    <property type="entry name" value="Cation_ATPase_N"/>
    <property type="match status" value="1"/>
</dbReference>
<dbReference type="InterPro" id="IPR008250">
    <property type="entry name" value="ATPase_P-typ_transduc_dom_A_sf"/>
</dbReference>
<reference evidence="9 10" key="1">
    <citation type="submission" date="2020-01" db="EMBL/GenBank/DDBJ databases">
        <authorList>
            <person name="Chen S."/>
        </authorList>
    </citation>
    <scope>NUCLEOTIDE SEQUENCE [LARGE SCALE GENOMIC DNA]</scope>
    <source>
        <strain evidence="9 10">GS-10</strain>
    </source>
</reference>
<dbReference type="Proteomes" id="UP000479043">
    <property type="component" value="Unassembled WGS sequence"/>
</dbReference>
<protein>
    <submittedName>
        <fullName evidence="9">HAD-IC family P-type ATPase</fullName>
    </submittedName>
</protein>
<dbReference type="Pfam" id="PF13246">
    <property type="entry name" value="Cation_ATPase"/>
    <property type="match status" value="1"/>
</dbReference>
<dbReference type="GO" id="GO:0005524">
    <property type="term" value="F:ATP binding"/>
    <property type="evidence" value="ECO:0007669"/>
    <property type="project" value="UniProtKB-KW"/>
</dbReference>
<organism evidence="9 10">
    <name type="scientific">Thalassovita mangrovi</name>
    <dbReference type="NCBI Taxonomy" id="2692236"/>
    <lineage>
        <taxon>Bacteria</taxon>
        <taxon>Pseudomonadati</taxon>
        <taxon>Pseudomonadota</taxon>
        <taxon>Alphaproteobacteria</taxon>
        <taxon>Rhodobacterales</taxon>
        <taxon>Roseobacteraceae</taxon>
        <taxon>Thalassovita</taxon>
    </lineage>
</organism>
<dbReference type="SFLD" id="SFLDS00003">
    <property type="entry name" value="Haloacid_Dehalogenase"/>
    <property type="match status" value="1"/>
</dbReference>
<dbReference type="Gene3D" id="3.40.1110.10">
    <property type="entry name" value="Calcium-transporting ATPase, cytoplasmic domain N"/>
    <property type="match status" value="1"/>
</dbReference>
<evidence type="ECO:0000256" key="6">
    <source>
        <dbReference type="ARBA" id="ARBA00022989"/>
    </source>
</evidence>
<dbReference type="Gene3D" id="2.70.150.10">
    <property type="entry name" value="Calcium-transporting ATPase, cytoplasmic transduction domain A"/>
    <property type="match status" value="1"/>
</dbReference>
<dbReference type="InterPro" id="IPR006068">
    <property type="entry name" value="ATPase_P-typ_cation-transptr_C"/>
</dbReference>
<dbReference type="SUPFAM" id="SSF81653">
    <property type="entry name" value="Calcium ATPase, transduction domain A"/>
    <property type="match status" value="1"/>
</dbReference>
<dbReference type="InterPro" id="IPR059000">
    <property type="entry name" value="ATPase_P-type_domA"/>
</dbReference>
<keyword evidence="2" id="KW-0812">Transmembrane</keyword>
<dbReference type="InterPro" id="IPR023299">
    <property type="entry name" value="ATPase_P-typ_cyto_dom_N"/>
</dbReference>
<dbReference type="InterPro" id="IPR004014">
    <property type="entry name" value="ATPase_P-typ_cation-transptr_N"/>
</dbReference>
<comment type="subcellular location">
    <subcellularLocation>
        <location evidence="1">Membrane</location>
        <topology evidence="1">Multi-pass membrane protein</topology>
    </subcellularLocation>
</comment>
<dbReference type="InterPro" id="IPR023214">
    <property type="entry name" value="HAD_sf"/>
</dbReference>
<dbReference type="GO" id="GO:0015662">
    <property type="term" value="F:P-type ion transporter activity"/>
    <property type="evidence" value="ECO:0007669"/>
    <property type="project" value="UniProtKB-ARBA"/>
</dbReference>
<dbReference type="InterPro" id="IPR001757">
    <property type="entry name" value="P_typ_ATPase"/>
</dbReference>
<dbReference type="InterPro" id="IPR018303">
    <property type="entry name" value="ATPase_P-typ_P_site"/>
</dbReference>
<dbReference type="InterPro" id="IPR044492">
    <property type="entry name" value="P_typ_ATPase_HD_dom"/>
</dbReference>
<dbReference type="SUPFAM" id="SSF81665">
    <property type="entry name" value="Calcium ATPase, transmembrane domain M"/>
    <property type="match status" value="1"/>
</dbReference>
<dbReference type="Gene3D" id="1.20.1110.10">
    <property type="entry name" value="Calcium-transporting ATPase, transmembrane domain"/>
    <property type="match status" value="2"/>
</dbReference>
<evidence type="ECO:0000256" key="7">
    <source>
        <dbReference type="ARBA" id="ARBA00023136"/>
    </source>
</evidence>
<gene>
    <name evidence="9" type="ORF">GR167_07750</name>
</gene>
<accession>A0A6L8LGR7</accession>